<organism evidence="1 2">
    <name type="scientific">Miniphocaeibacter halophilus</name>
    <dbReference type="NCBI Taxonomy" id="2931922"/>
    <lineage>
        <taxon>Bacteria</taxon>
        <taxon>Bacillati</taxon>
        <taxon>Bacillota</taxon>
        <taxon>Tissierellia</taxon>
        <taxon>Tissierellales</taxon>
        <taxon>Peptoniphilaceae</taxon>
        <taxon>Miniphocaeibacter</taxon>
    </lineage>
</organism>
<evidence type="ECO:0000313" key="2">
    <source>
        <dbReference type="Proteomes" id="UP000595814"/>
    </source>
</evidence>
<gene>
    <name evidence="1" type="ORF">JFY71_00630</name>
</gene>
<reference evidence="1 2" key="1">
    <citation type="journal article" date="2022" name="Int. J. Syst. Evol. Microbiol.">
        <title>Miniphocaeibacter halophilus sp. nov., an ammonium-tolerant acetate-producing bacterium isolated from a biogas system.</title>
        <authorList>
            <person name="Schnurer A."/>
            <person name="Singh A."/>
            <person name="Bi S."/>
            <person name="Qiao W."/>
            <person name="Westerholm M."/>
        </authorList>
    </citation>
    <scope>NUCLEOTIDE SEQUENCE [LARGE SCALE GENOMIC DNA]</scope>
    <source>
        <strain evidence="1 2">AMB_01</strain>
    </source>
</reference>
<evidence type="ECO:0000313" key="1">
    <source>
        <dbReference type="EMBL" id="QQK08074.1"/>
    </source>
</evidence>
<keyword evidence="2" id="KW-1185">Reference proteome</keyword>
<sequence length="300" mass="34032">MFEKLVVIEPVSLIPEAEKKLYNYAKEVVIYNDIPKDEEEIIKRIGDADGVLLSYTSTIGKNILDKCPNIKYIGMCCSLYSPESANVDILTANKKGIVVYGIRDYGDEGVVEYVLSELIRYLHGFGEKQWKELPLEITDLKVGVIGLGTSGSMIANTLKYMGGDLYYFSRTRKKEEEEKGIKYLPLDNLLKEVDVIFTCLNKNIILMKEKEFEKFGNGKIMFNTSIGPSHDIEALKNWLDNGNNEFFCDSLGALGDEKLLTHPNVNCMNVSSGRTKQAFDRLSKKVIENIEKYFENKNNQ</sequence>
<dbReference type="Proteomes" id="UP000595814">
    <property type="component" value="Chromosome"/>
</dbReference>
<name>A0AC61MVS4_9FIRM</name>
<dbReference type="EMBL" id="CP066744">
    <property type="protein sequence ID" value="QQK08074.1"/>
    <property type="molecule type" value="Genomic_DNA"/>
</dbReference>
<accession>A0AC61MVS4</accession>
<proteinExistence type="predicted"/>
<protein>
    <submittedName>
        <fullName evidence="1">Dihydrofolate reductase</fullName>
    </submittedName>
</protein>